<dbReference type="RefSeq" id="WP_057864857.1">
    <property type="nucleotide sequence ID" value="NZ_AZEY01000068.1"/>
</dbReference>
<reference evidence="5 6" key="1">
    <citation type="journal article" date="2015" name="Genome Announc.">
        <title>Expanding the biotechnology potential of lactobacilli through comparative genomics of 213 strains and associated genera.</title>
        <authorList>
            <person name="Sun Z."/>
            <person name="Harris H.M."/>
            <person name="McCann A."/>
            <person name="Guo C."/>
            <person name="Argimon S."/>
            <person name="Zhang W."/>
            <person name="Yang X."/>
            <person name="Jeffery I.B."/>
            <person name="Cooney J.C."/>
            <person name="Kagawa T.F."/>
            <person name="Liu W."/>
            <person name="Song Y."/>
            <person name="Salvetti E."/>
            <person name="Wrobel A."/>
            <person name="Rasinkangas P."/>
            <person name="Parkhill J."/>
            <person name="Rea M.C."/>
            <person name="O'Sullivan O."/>
            <person name="Ritari J."/>
            <person name="Douillard F.P."/>
            <person name="Paul Ross R."/>
            <person name="Yang R."/>
            <person name="Briner A.E."/>
            <person name="Felis G.E."/>
            <person name="de Vos W.M."/>
            <person name="Barrangou R."/>
            <person name="Klaenhammer T.R."/>
            <person name="Caufield P.W."/>
            <person name="Cui Y."/>
            <person name="Zhang H."/>
            <person name="O'Toole P.W."/>
        </authorList>
    </citation>
    <scope>NUCLEOTIDE SEQUENCE [LARGE SCALE GENOMIC DNA]</scope>
    <source>
        <strain evidence="5 6">DSM 14421</strain>
    </source>
</reference>
<keyword evidence="3" id="KW-0472">Membrane</keyword>
<protein>
    <submittedName>
        <fullName evidence="5">Membrane protein</fullName>
    </submittedName>
</protein>
<feature type="transmembrane region" description="Helical" evidence="3">
    <location>
        <begin position="94"/>
        <end position="115"/>
    </location>
</feature>
<feature type="transmembrane region" description="Helical" evidence="3">
    <location>
        <begin position="268"/>
        <end position="291"/>
    </location>
</feature>
<organism evidence="5 6">
    <name type="scientific">Lentilactobacillus diolivorans DSM 14421</name>
    <dbReference type="NCBI Taxonomy" id="1423739"/>
    <lineage>
        <taxon>Bacteria</taxon>
        <taxon>Bacillati</taxon>
        <taxon>Bacillota</taxon>
        <taxon>Bacilli</taxon>
        <taxon>Lactobacillales</taxon>
        <taxon>Lactobacillaceae</taxon>
        <taxon>Lentilactobacillus</taxon>
    </lineage>
</organism>
<evidence type="ECO:0000313" key="5">
    <source>
        <dbReference type="EMBL" id="KRL65444.1"/>
    </source>
</evidence>
<dbReference type="Proteomes" id="UP000052013">
    <property type="component" value="Unassembled WGS sequence"/>
</dbReference>
<evidence type="ECO:0000256" key="1">
    <source>
        <dbReference type="ARBA" id="ARBA00004127"/>
    </source>
</evidence>
<dbReference type="SUPFAM" id="SSF103481">
    <property type="entry name" value="Multidrug resistance efflux transporter EmrE"/>
    <property type="match status" value="2"/>
</dbReference>
<comment type="caution">
    <text evidence="5">The sequence shown here is derived from an EMBL/GenBank/DDBJ whole genome shotgun (WGS) entry which is preliminary data.</text>
</comment>
<keyword evidence="3" id="KW-0812">Transmembrane</keyword>
<dbReference type="Gene3D" id="1.10.3730.20">
    <property type="match status" value="1"/>
</dbReference>
<gene>
    <name evidence="5" type="ORF">FC85_GL000273</name>
</gene>
<feature type="domain" description="EamA" evidence="4">
    <location>
        <begin position="5"/>
        <end position="138"/>
    </location>
</feature>
<comment type="subcellular location">
    <subcellularLocation>
        <location evidence="1">Endomembrane system</location>
        <topology evidence="1">Multi-pass membrane protein</topology>
    </subcellularLocation>
</comment>
<proteinExistence type="inferred from homology"/>
<name>A0A0R1SDP1_9LACO</name>
<feature type="transmembrane region" description="Helical" evidence="3">
    <location>
        <begin position="150"/>
        <end position="173"/>
    </location>
</feature>
<dbReference type="STRING" id="1423739.FC85_GL000273"/>
<dbReference type="InterPro" id="IPR037185">
    <property type="entry name" value="EmrE-like"/>
</dbReference>
<feature type="transmembrane region" description="Helical" evidence="3">
    <location>
        <begin position="185"/>
        <end position="203"/>
    </location>
</feature>
<dbReference type="EMBL" id="AZEY01000068">
    <property type="protein sequence ID" value="KRL65444.1"/>
    <property type="molecule type" value="Genomic_DNA"/>
</dbReference>
<evidence type="ECO:0000256" key="2">
    <source>
        <dbReference type="ARBA" id="ARBA00007362"/>
    </source>
</evidence>
<dbReference type="Pfam" id="PF00892">
    <property type="entry name" value="EamA"/>
    <property type="match status" value="2"/>
</dbReference>
<accession>A0A0R1SDP1</accession>
<feature type="transmembrane region" description="Helical" evidence="3">
    <location>
        <begin position="122"/>
        <end position="144"/>
    </location>
</feature>
<evidence type="ECO:0000259" key="4">
    <source>
        <dbReference type="Pfam" id="PF00892"/>
    </source>
</evidence>
<evidence type="ECO:0000313" key="6">
    <source>
        <dbReference type="Proteomes" id="UP000052013"/>
    </source>
</evidence>
<dbReference type="AlphaFoldDB" id="A0A0R1SDP1"/>
<dbReference type="GO" id="GO:0016020">
    <property type="term" value="C:membrane"/>
    <property type="evidence" value="ECO:0007669"/>
    <property type="project" value="InterPro"/>
</dbReference>
<feature type="transmembrane region" description="Helical" evidence="3">
    <location>
        <begin position="33"/>
        <end position="57"/>
    </location>
</feature>
<feature type="transmembrane region" description="Helical" evidence="3">
    <location>
        <begin position="209"/>
        <end position="230"/>
    </location>
</feature>
<dbReference type="InterPro" id="IPR000620">
    <property type="entry name" value="EamA_dom"/>
</dbReference>
<sequence length="299" mass="32661">MKKYAAIFVALGAISYGIPGSLFKMARAQGVHDGMLLCLTFLIAWLFFVVASAFLKPAKRNVPDKREKWLVILSGSSMGFTNTFYLLSLSYVPVAVAAVMMMQSVWLAIIFSSVFHRRWPSLLQVFSIGIVLIGTVLATGLVPIHQTVSLVGLSLSFLAALAYALTIQFTGGIGQDLHPLTKARLMSFGALLLIIIIWGHTLFEPQSLIISLKWGGITSFFAMIFPLTSFSYFMPHLAIGIGPIISSLELPSSVIFAFFLLAEAVSGSQVIGVGLIIIAVIITNLIPVLMYRRKYQTHN</sequence>
<dbReference type="PATRIC" id="fig|1423739.3.peg.286"/>
<evidence type="ECO:0000256" key="3">
    <source>
        <dbReference type="SAM" id="Phobius"/>
    </source>
</evidence>
<feature type="transmembrane region" description="Helical" evidence="3">
    <location>
        <begin position="69"/>
        <end position="88"/>
    </location>
</feature>
<comment type="similarity">
    <text evidence="2">Belongs to the EamA transporter family.</text>
</comment>
<feature type="transmembrane region" description="Helical" evidence="3">
    <location>
        <begin position="237"/>
        <end position="262"/>
    </location>
</feature>
<keyword evidence="3" id="KW-1133">Transmembrane helix</keyword>
<feature type="domain" description="EamA" evidence="4">
    <location>
        <begin position="152"/>
        <end position="284"/>
    </location>
</feature>